<feature type="transmembrane region" description="Helical" evidence="1">
    <location>
        <begin position="75"/>
        <end position="92"/>
    </location>
</feature>
<dbReference type="PIRSF" id="PIRSF005610">
    <property type="entry name" value="SirB"/>
    <property type="match status" value="1"/>
</dbReference>
<dbReference type="PANTHER" id="PTHR39594:SF1">
    <property type="entry name" value="PROTEIN YCHQ"/>
    <property type="match status" value="1"/>
</dbReference>
<dbReference type="InterPro" id="IPR007360">
    <property type="entry name" value="SirB"/>
</dbReference>
<accession>A0ABS8G7B9</accession>
<evidence type="ECO:0000256" key="1">
    <source>
        <dbReference type="SAM" id="Phobius"/>
    </source>
</evidence>
<keyword evidence="3" id="KW-1185">Reference proteome</keyword>
<feature type="transmembrane region" description="Helical" evidence="1">
    <location>
        <begin position="38"/>
        <end position="63"/>
    </location>
</feature>
<dbReference type="PANTHER" id="PTHR39594">
    <property type="entry name" value="PROTEIN YCHQ"/>
    <property type="match status" value="1"/>
</dbReference>
<evidence type="ECO:0000313" key="3">
    <source>
        <dbReference type="Proteomes" id="UP001520878"/>
    </source>
</evidence>
<sequence>MYMMVKHLHLTLVATSALFFIFRFFLTLQNNGLLQKKWMRVLPHVIDTLLLISAVVLCVLIAQYPLVNGWLTEKVVGLVCYILMGMWALKWARSTPMRWIGFVGALTWLVIIAKVAVTKQPILFG</sequence>
<keyword evidence="1" id="KW-1133">Transmembrane helix</keyword>
<gene>
    <name evidence="2" type="ORF">LJ739_07160</name>
</gene>
<dbReference type="Pfam" id="PF04247">
    <property type="entry name" value="SirB"/>
    <property type="match status" value="1"/>
</dbReference>
<protein>
    <submittedName>
        <fullName evidence="2">SirB2 family protein</fullName>
    </submittedName>
</protein>
<comment type="caution">
    <text evidence="2">The sequence shown here is derived from an EMBL/GenBank/DDBJ whole genome shotgun (WGS) entry which is preliminary data.</text>
</comment>
<keyword evidence="1" id="KW-0812">Transmembrane</keyword>
<name>A0ABS8G7B9_9ALTE</name>
<dbReference type="Proteomes" id="UP001520878">
    <property type="component" value="Unassembled WGS sequence"/>
</dbReference>
<dbReference type="EMBL" id="JAJEWP010000001">
    <property type="protein sequence ID" value="MCC2616016.1"/>
    <property type="molecule type" value="Genomic_DNA"/>
</dbReference>
<feature type="transmembrane region" description="Helical" evidence="1">
    <location>
        <begin position="6"/>
        <end position="26"/>
    </location>
</feature>
<proteinExistence type="predicted"/>
<feature type="transmembrane region" description="Helical" evidence="1">
    <location>
        <begin position="99"/>
        <end position="117"/>
    </location>
</feature>
<organism evidence="2 3">
    <name type="scientific">Fluctibacter halophilus</name>
    <dbReference type="NCBI Taxonomy" id="226011"/>
    <lineage>
        <taxon>Bacteria</taxon>
        <taxon>Pseudomonadati</taxon>
        <taxon>Pseudomonadota</taxon>
        <taxon>Gammaproteobacteria</taxon>
        <taxon>Alteromonadales</taxon>
        <taxon>Alteromonadaceae</taxon>
        <taxon>Fluctibacter</taxon>
    </lineage>
</organism>
<reference evidence="2 3" key="1">
    <citation type="submission" date="2021-10" db="EMBL/GenBank/DDBJ databases">
        <title>Draft genome of Aestuariibacter halophilus JC2043.</title>
        <authorList>
            <person name="Emsley S.A."/>
            <person name="Pfannmuller K.M."/>
            <person name="Ushijima B."/>
            <person name="Saw J.H."/>
            <person name="Videau P."/>
        </authorList>
    </citation>
    <scope>NUCLEOTIDE SEQUENCE [LARGE SCALE GENOMIC DNA]</scope>
    <source>
        <strain evidence="2 3">JC2043</strain>
    </source>
</reference>
<evidence type="ECO:0000313" key="2">
    <source>
        <dbReference type="EMBL" id="MCC2616016.1"/>
    </source>
</evidence>
<dbReference type="RefSeq" id="WP_229158556.1">
    <property type="nucleotide sequence ID" value="NZ_JAJEWP010000001.1"/>
</dbReference>
<keyword evidence="1" id="KW-0472">Membrane</keyword>